<evidence type="ECO:0000256" key="1">
    <source>
        <dbReference type="SAM" id="MobiDB-lite"/>
    </source>
</evidence>
<evidence type="ECO:0000313" key="3">
    <source>
        <dbReference type="EMBL" id="GEC94628.1"/>
    </source>
</evidence>
<reference evidence="3 4" key="1">
    <citation type="submission" date="2019-06" db="EMBL/GenBank/DDBJ databases">
        <title>Whole genome shotgun sequence of Zoogloea ramigera NBRC 15342.</title>
        <authorList>
            <person name="Hosoyama A."/>
            <person name="Uohara A."/>
            <person name="Ohji S."/>
            <person name="Ichikawa N."/>
        </authorList>
    </citation>
    <scope>NUCLEOTIDE SEQUENCE [LARGE SCALE GENOMIC DNA]</scope>
    <source>
        <strain evidence="3 4">NBRC 15342</strain>
    </source>
</reference>
<name>A0A4Y4CP32_ZOORA</name>
<dbReference type="InterPro" id="IPR001387">
    <property type="entry name" value="Cro/C1-type_HTH"/>
</dbReference>
<dbReference type="SUPFAM" id="SSF47413">
    <property type="entry name" value="lambda repressor-like DNA-binding domains"/>
    <property type="match status" value="1"/>
</dbReference>
<organism evidence="3 4">
    <name type="scientific">Zoogloea ramigera</name>
    <dbReference type="NCBI Taxonomy" id="350"/>
    <lineage>
        <taxon>Bacteria</taxon>
        <taxon>Pseudomonadati</taxon>
        <taxon>Pseudomonadota</taxon>
        <taxon>Betaproteobacteria</taxon>
        <taxon>Rhodocyclales</taxon>
        <taxon>Zoogloeaceae</taxon>
        <taxon>Zoogloea</taxon>
    </lineage>
</organism>
<feature type="domain" description="HTH cro/C1-type" evidence="2">
    <location>
        <begin position="23"/>
        <end position="67"/>
    </location>
</feature>
<evidence type="ECO:0000313" key="4">
    <source>
        <dbReference type="Proteomes" id="UP000318422"/>
    </source>
</evidence>
<comment type="caution">
    <text evidence="3">The sequence shown here is derived from an EMBL/GenBank/DDBJ whole genome shotgun (WGS) entry which is preliminary data.</text>
</comment>
<gene>
    <name evidence="3" type="ORF">ZRA01_07010</name>
</gene>
<feature type="region of interest" description="Disordered" evidence="1">
    <location>
        <begin position="133"/>
        <end position="165"/>
    </location>
</feature>
<dbReference type="EMBL" id="BJNV01000008">
    <property type="protein sequence ID" value="GEC94628.1"/>
    <property type="molecule type" value="Genomic_DNA"/>
</dbReference>
<dbReference type="GO" id="GO:0003677">
    <property type="term" value="F:DNA binding"/>
    <property type="evidence" value="ECO:0007669"/>
    <property type="project" value="InterPro"/>
</dbReference>
<dbReference type="Gene3D" id="1.10.260.40">
    <property type="entry name" value="lambda repressor-like DNA-binding domains"/>
    <property type="match status" value="1"/>
</dbReference>
<sequence>MDISSIISTNLTAWMAATPSLDTLQKLEAKSGVGFGTIRRAKNGDGNLTVDRVAAIAAAFGRTPAELMMPAPTESTEAAAQAPRLSDELEQLHAEATAKIVIEQAGEVLGLWATLTPERRLEWLQQLRVEAGHRSGDGRTLTALSRKPGQPASVSQDTKARREAD</sequence>
<evidence type="ECO:0000259" key="2">
    <source>
        <dbReference type="PROSITE" id="PS50943"/>
    </source>
</evidence>
<dbReference type="PROSITE" id="PS50943">
    <property type="entry name" value="HTH_CROC1"/>
    <property type="match status" value="1"/>
</dbReference>
<protein>
    <recommendedName>
        <fullName evidence="2">HTH cro/C1-type domain-containing protein</fullName>
    </recommendedName>
</protein>
<accession>A0A4Y4CP32</accession>
<proteinExistence type="predicted"/>
<dbReference type="InterPro" id="IPR010982">
    <property type="entry name" value="Lambda_DNA-bd_dom_sf"/>
</dbReference>
<dbReference type="Proteomes" id="UP000318422">
    <property type="component" value="Unassembled WGS sequence"/>
</dbReference>
<keyword evidence="4" id="KW-1185">Reference proteome</keyword>
<dbReference type="AlphaFoldDB" id="A0A4Y4CP32"/>
<dbReference type="RefSeq" id="WP_141349383.1">
    <property type="nucleotide sequence ID" value="NZ_BJNV01000008.1"/>
</dbReference>
<dbReference type="Pfam" id="PF01381">
    <property type="entry name" value="HTH_3"/>
    <property type="match status" value="1"/>
</dbReference>